<dbReference type="AlphaFoldDB" id="A0A1I5BTF5"/>
<protein>
    <recommendedName>
        <fullName evidence="3">DUF2691 domain-containing protein</fullName>
    </recommendedName>
</protein>
<dbReference type="OrthoDB" id="797474at2"/>
<name>A0A1I5BTF5_9FIRM</name>
<reference evidence="1 2" key="1">
    <citation type="submission" date="2016-10" db="EMBL/GenBank/DDBJ databases">
        <authorList>
            <person name="de Groot N.N."/>
        </authorList>
    </citation>
    <scope>NUCLEOTIDE SEQUENCE [LARGE SCALE GENOMIC DNA]</scope>
    <source>
        <strain evidence="1 2">DSM 1283</strain>
    </source>
</reference>
<dbReference type="Proteomes" id="UP000198806">
    <property type="component" value="Unassembled WGS sequence"/>
</dbReference>
<gene>
    <name evidence="1" type="ORF">SAMN04489757_101208</name>
</gene>
<organism evidence="1 2">
    <name type="scientific">Anaerocolumna aminovalerica</name>
    <dbReference type="NCBI Taxonomy" id="1527"/>
    <lineage>
        <taxon>Bacteria</taxon>
        <taxon>Bacillati</taxon>
        <taxon>Bacillota</taxon>
        <taxon>Clostridia</taxon>
        <taxon>Lachnospirales</taxon>
        <taxon>Lachnospiraceae</taxon>
        <taxon>Anaerocolumna</taxon>
    </lineage>
</organism>
<dbReference type="EMBL" id="FOWD01000001">
    <property type="protein sequence ID" value="SFN78014.1"/>
    <property type="molecule type" value="Genomic_DNA"/>
</dbReference>
<dbReference type="RefSeq" id="WP_091683708.1">
    <property type="nucleotide sequence ID" value="NZ_BAABFM010000003.1"/>
</dbReference>
<keyword evidence="2" id="KW-1185">Reference proteome</keyword>
<dbReference type="STRING" id="1527.SAMN04489757_101208"/>
<evidence type="ECO:0000313" key="1">
    <source>
        <dbReference type="EMBL" id="SFN78014.1"/>
    </source>
</evidence>
<sequence>MKGAILEKGEEYYTYLGKIFGTINNVQQEYNWLITDCECCSQTIAFEKQIFQYKNYGWLSGEELTAMIRDEDFQWVWAVLSGFDKNITLEEVLKYNLPYADGYKGFWENPISMQHPLASIEIVAWDSSCTLFISKDDKITEDFRRGFPLSRDLSMYNKNNGIFDETEELNNWLSKNK</sequence>
<evidence type="ECO:0008006" key="3">
    <source>
        <dbReference type="Google" id="ProtNLM"/>
    </source>
</evidence>
<evidence type="ECO:0000313" key="2">
    <source>
        <dbReference type="Proteomes" id="UP000198806"/>
    </source>
</evidence>
<proteinExistence type="predicted"/>
<accession>A0A1I5BTF5</accession>